<dbReference type="Pfam" id="PF13561">
    <property type="entry name" value="adh_short_C2"/>
    <property type="match status" value="1"/>
</dbReference>
<evidence type="ECO:0000313" key="4">
    <source>
        <dbReference type="Proteomes" id="UP000656813"/>
    </source>
</evidence>
<evidence type="ECO:0000313" key="3">
    <source>
        <dbReference type="EMBL" id="GGH76168.1"/>
    </source>
</evidence>
<sequence>MTLHGKVVFMTNADDNSGETLIKRLADEGAHFILNSVSDGKDIQESLAYCQSQGVKTTVVNVDLSKSSEVKTMLERVAPQIGTVDVFIHNTNVVIPTSVETCDEETFLKVMDRNTKSAFICTKEVGKQMAEKESGRIIYISSIHAEKPTGSSFVYSVSRGALKLLARESALYLGRYGVNVNAIELGPIDGDDEKFTSHISKLYDDYQYKVPSTRLGNDDDLADLVLYLASDHARYINGADIRLDGGFLLHYMDHKMKKPTVRSESHPS</sequence>
<dbReference type="GO" id="GO:0016491">
    <property type="term" value="F:oxidoreductase activity"/>
    <property type="evidence" value="ECO:0007669"/>
    <property type="project" value="UniProtKB-KW"/>
</dbReference>
<dbReference type="Proteomes" id="UP000656813">
    <property type="component" value="Unassembled WGS sequence"/>
</dbReference>
<comment type="similarity">
    <text evidence="1">Belongs to the short-chain dehydrogenases/reductases (SDR) family.</text>
</comment>
<reference evidence="3" key="1">
    <citation type="journal article" date="2014" name="Int. J. Syst. Evol. Microbiol.">
        <title>Complete genome sequence of Corynebacterium casei LMG S-19264T (=DSM 44701T), isolated from a smear-ripened cheese.</title>
        <authorList>
            <consortium name="US DOE Joint Genome Institute (JGI-PGF)"/>
            <person name="Walter F."/>
            <person name="Albersmeier A."/>
            <person name="Kalinowski J."/>
            <person name="Ruckert C."/>
        </authorList>
    </citation>
    <scope>NUCLEOTIDE SEQUENCE</scope>
    <source>
        <strain evidence="3">CGMCC 1.12777</strain>
    </source>
</reference>
<dbReference type="SUPFAM" id="SSF51735">
    <property type="entry name" value="NAD(P)-binding Rossmann-fold domains"/>
    <property type="match status" value="1"/>
</dbReference>
<comment type="caution">
    <text evidence="3">The sequence shown here is derived from an EMBL/GenBank/DDBJ whole genome shotgun (WGS) entry which is preliminary data.</text>
</comment>
<dbReference type="InterPro" id="IPR002347">
    <property type="entry name" value="SDR_fam"/>
</dbReference>
<dbReference type="AlphaFoldDB" id="A0A8J3EK39"/>
<dbReference type="Gene3D" id="3.40.50.720">
    <property type="entry name" value="NAD(P)-binding Rossmann-like Domain"/>
    <property type="match status" value="1"/>
</dbReference>
<proteinExistence type="inferred from homology"/>
<reference evidence="3" key="2">
    <citation type="submission" date="2020-09" db="EMBL/GenBank/DDBJ databases">
        <authorList>
            <person name="Sun Q."/>
            <person name="Zhou Y."/>
        </authorList>
    </citation>
    <scope>NUCLEOTIDE SEQUENCE</scope>
    <source>
        <strain evidence="3">CGMCC 1.12777</strain>
    </source>
</reference>
<name>A0A8J3EK39_9BACL</name>
<dbReference type="PANTHER" id="PTHR43639:SF1">
    <property type="entry name" value="SHORT-CHAIN DEHYDROGENASE_REDUCTASE FAMILY PROTEIN"/>
    <property type="match status" value="1"/>
</dbReference>
<dbReference type="EMBL" id="BMFV01000003">
    <property type="protein sequence ID" value="GGH76168.1"/>
    <property type="molecule type" value="Genomic_DNA"/>
</dbReference>
<gene>
    <name evidence="3" type="primary">fabG2</name>
    <name evidence="3" type="ORF">GCM10007096_06190</name>
</gene>
<dbReference type="RefSeq" id="WP_188495939.1">
    <property type="nucleotide sequence ID" value="NZ_BMFV01000003.1"/>
</dbReference>
<organism evidence="3 4">
    <name type="scientific">Pullulanibacillus pueri</name>
    <dbReference type="NCBI Taxonomy" id="1437324"/>
    <lineage>
        <taxon>Bacteria</taxon>
        <taxon>Bacillati</taxon>
        <taxon>Bacillota</taxon>
        <taxon>Bacilli</taxon>
        <taxon>Bacillales</taxon>
        <taxon>Sporolactobacillaceae</taxon>
        <taxon>Pullulanibacillus</taxon>
    </lineage>
</organism>
<dbReference type="CDD" id="cd05233">
    <property type="entry name" value="SDR_c"/>
    <property type="match status" value="1"/>
</dbReference>
<protein>
    <submittedName>
        <fullName evidence="3">3-oxoacyl-ACP reductase</fullName>
    </submittedName>
</protein>
<evidence type="ECO:0000256" key="1">
    <source>
        <dbReference type="ARBA" id="ARBA00006484"/>
    </source>
</evidence>
<dbReference type="InterPro" id="IPR036291">
    <property type="entry name" value="NAD(P)-bd_dom_sf"/>
</dbReference>
<dbReference type="PANTHER" id="PTHR43639">
    <property type="entry name" value="OXIDOREDUCTASE, SHORT-CHAIN DEHYDROGENASE/REDUCTASE FAMILY (AFU_ORTHOLOGUE AFUA_5G02870)"/>
    <property type="match status" value="1"/>
</dbReference>
<keyword evidence="4" id="KW-1185">Reference proteome</keyword>
<keyword evidence="2" id="KW-0560">Oxidoreductase</keyword>
<evidence type="ECO:0000256" key="2">
    <source>
        <dbReference type="ARBA" id="ARBA00023002"/>
    </source>
</evidence>
<dbReference type="PRINTS" id="PR00081">
    <property type="entry name" value="GDHRDH"/>
</dbReference>
<accession>A0A8J3EK39</accession>